<name>A0ABQ4STE6_9HYPH</name>
<sequence>MNPETETPEAPLPAAPNTPVTTPPAEPPMTPPPSVAVAPVRAQRAPPAPAKLPPWWNTVEQTSATLGVDTGFLRKVGGAESGFRNVDNASGPGGAPTSSATGPFQITEGTFDGLARRYPQYGLNNRRDPAQQAIAAPLYAREVADFIASKTGRTPDDGEKHLGWFLGPQDAAKVITADPGAPIRMVVSPRSIAANPGVFGSITTVGEMLAWSARKMGATASPSGTVKYGAGPQFPEGKARFADAVPADPYTDLELSAQAKRRGDEAFSITRGAIEAMRQESALRWAFENEGAQAPDPAFKVTSALLKERAADVPDRFVSYLGEAHSAENFDWRLGQLRRDLETDRRLDAMGLKGTALRIGVSIVDPAGWLVTAGLAPVGGALRLGRLGRIAAGAVEGAAGNLVAEVPMALNKPTWEADSLVYAGAGGLIFGSAFGALGRSNPAVAREMGEMQTAAKALMTHQEQRYAPVSSGESTAGAMATPGRVDPVRGDVSDFLDRNFRDAWDVGAFSRVRFDTTGRLKASENPLVRALGNLLGEETVSQADKGKATFRAITEDQTILQRRYDIAWSRDYRAAWADYRSRNEVGWFAGMNGEETRFRQLVTAYVRNTDGTVEWDPAVSRMGETWKRLNGEYLKLAQGDHRALDGTMRPPLRGFENVDPSAAYVPRIVHWERWNALHTEFGTREMERLVSSAIRGMNPDMEAELAEKIGRGYVKRLHTVSAGQELSTSRMFSSLDVEQMRASLRDAGLMDDEVEAALYRATARDGAKAANARGKPRQLLDENFRMDLTGKAGSREVAIAELFHDDAQLLFTLYNRQMSGTVAMSRLRVENPRWRPGEDDIHPRYLVDGIHGASDWETLVKRVRAVAADPEASPKARESVDADVSRLQFMFNGITGIPSDFDRTKLAQAVRLVRDYNFVRVMNQVGFAQVAEIGMITGGLGLRTAISAMPSLRSLLRDARTGHLKDELAHELEWISTAGTDTLRGIGHVVTDDFGSPVTHLGRSPRMVQAEGLLQRGARVTTQISGMAAINAYLQRWAAKGVLYKFVDMSAEGASVNRQRMRVLGLPDDMQERIFAELRTKPSFVEGERTGSRLQRLNLEDWDPETRGAFEHAIFRWTRKVIQENDLGQTNTVLGSSLGKLFFQFRSFMLGAWTKNTLHNAHMRDWESLSMLIGTMTFGGLAYAAQTHLQSLGREDREKFLEKRLEPRKLAAAAFQRAGFSSLLPGAWDNAMFLGGMDPLFDTRVTGTPSQGLTSFAATALLDSGMKGVRGVAGSLTGDPYSQRDFRALVSALPFGNALPMSWLANALASGLPEKDAPRARH</sequence>
<evidence type="ECO:0000313" key="2">
    <source>
        <dbReference type="EMBL" id="GJE06461.1"/>
    </source>
</evidence>
<reference evidence="2" key="1">
    <citation type="journal article" date="2021" name="Front. Microbiol.">
        <title>Comprehensive Comparative Genomics and Phenotyping of Methylobacterium Species.</title>
        <authorList>
            <person name="Alessa O."/>
            <person name="Ogura Y."/>
            <person name="Fujitani Y."/>
            <person name="Takami H."/>
            <person name="Hayashi T."/>
            <person name="Sahin N."/>
            <person name="Tani A."/>
        </authorList>
    </citation>
    <scope>NUCLEOTIDE SEQUENCE</scope>
    <source>
        <strain evidence="2">LMG 23639</strain>
    </source>
</reference>
<dbReference type="EMBL" id="BPQR01000030">
    <property type="protein sequence ID" value="GJE06461.1"/>
    <property type="molecule type" value="Genomic_DNA"/>
</dbReference>
<evidence type="ECO:0000256" key="1">
    <source>
        <dbReference type="SAM" id="MobiDB-lite"/>
    </source>
</evidence>
<accession>A0ABQ4STE6</accession>
<gene>
    <name evidence="2" type="ORF">AOPFMNJM_1781</name>
</gene>
<dbReference type="Proteomes" id="UP001055102">
    <property type="component" value="Unassembled WGS sequence"/>
</dbReference>
<proteinExistence type="predicted"/>
<feature type="compositionally biased region" description="Pro residues" evidence="1">
    <location>
        <begin position="10"/>
        <end position="34"/>
    </location>
</feature>
<reference evidence="2" key="2">
    <citation type="submission" date="2021-08" db="EMBL/GenBank/DDBJ databases">
        <authorList>
            <person name="Tani A."/>
            <person name="Ola A."/>
            <person name="Ogura Y."/>
            <person name="Katsura K."/>
            <person name="Hayashi T."/>
        </authorList>
    </citation>
    <scope>NUCLEOTIDE SEQUENCE</scope>
    <source>
        <strain evidence="2">LMG 23639</strain>
    </source>
</reference>
<feature type="region of interest" description="Disordered" evidence="1">
    <location>
        <begin position="85"/>
        <end position="104"/>
    </location>
</feature>
<comment type="caution">
    <text evidence="2">The sequence shown here is derived from an EMBL/GenBank/DDBJ whole genome shotgun (WGS) entry which is preliminary data.</text>
</comment>
<evidence type="ECO:0008006" key="4">
    <source>
        <dbReference type="Google" id="ProtNLM"/>
    </source>
</evidence>
<dbReference type="SUPFAM" id="SSF53955">
    <property type="entry name" value="Lysozyme-like"/>
    <property type="match status" value="1"/>
</dbReference>
<feature type="compositionally biased region" description="Low complexity" evidence="1">
    <location>
        <begin position="35"/>
        <end position="45"/>
    </location>
</feature>
<protein>
    <recommendedName>
        <fullName evidence="4">Transglycosylase SLT domain-containing protein</fullName>
    </recommendedName>
</protein>
<evidence type="ECO:0000313" key="3">
    <source>
        <dbReference type="Proteomes" id="UP001055102"/>
    </source>
</evidence>
<dbReference type="Gene3D" id="1.10.530.10">
    <property type="match status" value="1"/>
</dbReference>
<keyword evidence="3" id="KW-1185">Reference proteome</keyword>
<dbReference type="InterPro" id="IPR023346">
    <property type="entry name" value="Lysozyme-like_dom_sf"/>
</dbReference>
<feature type="region of interest" description="Disordered" evidence="1">
    <location>
        <begin position="1"/>
        <end position="55"/>
    </location>
</feature>
<organism evidence="2 3">
    <name type="scientific">Methylobacterium jeotgali</name>
    <dbReference type="NCBI Taxonomy" id="381630"/>
    <lineage>
        <taxon>Bacteria</taxon>
        <taxon>Pseudomonadati</taxon>
        <taxon>Pseudomonadota</taxon>
        <taxon>Alphaproteobacteria</taxon>
        <taxon>Hyphomicrobiales</taxon>
        <taxon>Methylobacteriaceae</taxon>
        <taxon>Methylobacterium</taxon>
    </lineage>
</organism>